<comment type="caution">
    <text evidence="1">The sequence shown here is derived from an EMBL/GenBank/DDBJ whole genome shotgun (WGS) entry which is preliminary data.</text>
</comment>
<evidence type="ECO:0008006" key="3">
    <source>
        <dbReference type="Google" id="ProtNLM"/>
    </source>
</evidence>
<evidence type="ECO:0000313" key="2">
    <source>
        <dbReference type="Proteomes" id="UP001165190"/>
    </source>
</evidence>
<proteinExistence type="predicted"/>
<sequence>MNFSLFSWNIRGLGRAEKVQAVRREISLNNLKLVFIQETKKADFYVSTFRELWNKLGIGKIFSPSIGSAEGLLCMWGEDFLEVSVNSISQRFVALIGNVKEDNFRCIFINVYRPSEDSERSSFMAELLQFWRIIQLYGVWG</sequence>
<dbReference type="Gene3D" id="3.60.10.10">
    <property type="entry name" value="Endonuclease/exonuclease/phosphatase"/>
    <property type="match status" value="1"/>
</dbReference>
<protein>
    <recommendedName>
        <fullName evidence="3">Endonuclease/exonuclease/phosphatase domain-containing protein</fullName>
    </recommendedName>
</protein>
<dbReference type="Proteomes" id="UP001165190">
    <property type="component" value="Unassembled WGS sequence"/>
</dbReference>
<evidence type="ECO:0000313" key="1">
    <source>
        <dbReference type="EMBL" id="GMJ09260.1"/>
    </source>
</evidence>
<dbReference type="AlphaFoldDB" id="A0A9W7J759"/>
<dbReference type="SUPFAM" id="SSF56219">
    <property type="entry name" value="DNase I-like"/>
    <property type="match status" value="1"/>
</dbReference>
<dbReference type="OrthoDB" id="1881450at2759"/>
<reference evidence="1" key="1">
    <citation type="submission" date="2023-05" db="EMBL/GenBank/DDBJ databases">
        <title>Genome and transcriptome analyses reveal genes involved in the formation of fine ridges on petal epidermal cells in Hibiscus trionum.</title>
        <authorList>
            <person name="Koshimizu S."/>
            <person name="Masuda S."/>
            <person name="Ishii T."/>
            <person name="Shirasu K."/>
            <person name="Hoshino A."/>
            <person name="Arita M."/>
        </authorList>
    </citation>
    <scope>NUCLEOTIDE SEQUENCE</scope>
    <source>
        <strain evidence="1">Hamamatsu line</strain>
    </source>
</reference>
<dbReference type="InterPro" id="IPR036691">
    <property type="entry name" value="Endo/exonu/phosph_ase_sf"/>
</dbReference>
<name>A0A9W7J759_HIBTR</name>
<accession>A0A9W7J759</accession>
<keyword evidence="2" id="KW-1185">Reference proteome</keyword>
<dbReference type="EMBL" id="BSYR01000054">
    <property type="protein sequence ID" value="GMJ09260.1"/>
    <property type="molecule type" value="Genomic_DNA"/>
</dbReference>
<gene>
    <name evidence="1" type="ORF">HRI_004595200</name>
</gene>
<organism evidence="1 2">
    <name type="scientific">Hibiscus trionum</name>
    <name type="common">Flower of an hour</name>
    <dbReference type="NCBI Taxonomy" id="183268"/>
    <lineage>
        <taxon>Eukaryota</taxon>
        <taxon>Viridiplantae</taxon>
        <taxon>Streptophyta</taxon>
        <taxon>Embryophyta</taxon>
        <taxon>Tracheophyta</taxon>
        <taxon>Spermatophyta</taxon>
        <taxon>Magnoliopsida</taxon>
        <taxon>eudicotyledons</taxon>
        <taxon>Gunneridae</taxon>
        <taxon>Pentapetalae</taxon>
        <taxon>rosids</taxon>
        <taxon>malvids</taxon>
        <taxon>Malvales</taxon>
        <taxon>Malvaceae</taxon>
        <taxon>Malvoideae</taxon>
        <taxon>Hibiscus</taxon>
    </lineage>
</organism>